<evidence type="ECO:0000313" key="2">
    <source>
        <dbReference type="Proteomes" id="UP000325333"/>
    </source>
</evidence>
<evidence type="ECO:0000313" key="1">
    <source>
        <dbReference type="EMBL" id="KAA1054069.1"/>
    </source>
</evidence>
<accession>A0A5B0KP36</accession>
<organism evidence="1 2">
    <name type="scientific">Azospirillum argentinense</name>
    <dbReference type="NCBI Taxonomy" id="2970906"/>
    <lineage>
        <taxon>Bacteria</taxon>
        <taxon>Pseudomonadati</taxon>
        <taxon>Pseudomonadota</taxon>
        <taxon>Alphaproteobacteria</taxon>
        <taxon>Rhodospirillales</taxon>
        <taxon>Azospirillaceae</taxon>
        <taxon>Azospirillum</taxon>
    </lineage>
</organism>
<dbReference type="Proteomes" id="UP000325333">
    <property type="component" value="Unassembled WGS sequence"/>
</dbReference>
<proteinExistence type="predicted"/>
<dbReference type="AlphaFoldDB" id="A0A5B0KP36"/>
<comment type="caution">
    <text evidence="1">The sequence shown here is derived from an EMBL/GenBank/DDBJ whole genome shotgun (WGS) entry which is preliminary data.</text>
</comment>
<dbReference type="EMBL" id="VEWN01000011">
    <property type="protein sequence ID" value="KAA1054069.1"/>
    <property type="molecule type" value="Genomic_DNA"/>
</dbReference>
<reference evidence="1 2" key="1">
    <citation type="submission" date="2019-07" db="EMBL/GenBank/DDBJ databases">
        <title>Genome sequencing of the stress-tolerant strain Azospirillum brasilense Az19.</title>
        <authorList>
            <person name="Maroniche G.A."/>
            <person name="Garcia J.E."/>
            <person name="Pagnussat L."/>
            <person name="Amenta M."/>
            <person name="Creus C.M."/>
        </authorList>
    </citation>
    <scope>NUCLEOTIDE SEQUENCE [LARGE SCALE GENOMIC DNA]</scope>
    <source>
        <strain evidence="1 2">Az19</strain>
    </source>
</reference>
<sequence length="59" mass="6379">MIENTPGGVAVKGFAIVRTRDCPAPPSGRDVRREGRRLAAHAAAMAHWTAIAPEDFHDQ</sequence>
<protein>
    <submittedName>
        <fullName evidence="1">Uncharacterized protein</fullName>
    </submittedName>
</protein>
<gene>
    <name evidence="1" type="ORF">FH063_001971</name>
</gene>
<name>A0A5B0KP36_9PROT</name>